<evidence type="ECO:0000256" key="2">
    <source>
        <dbReference type="ARBA" id="ARBA00009918"/>
    </source>
</evidence>
<evidence type="ECO:0000256" key="5">
    <source>
        <dbReference type="ARBA" id="ARBA00022734"/>
    </source>
</evidence>
<dbReference type="Pfam" id="PF07915">
    <property type="entry name" value="PRKCSH"/>
    <property type="match status" value="1"/>
</dbReference>
<dbReference type="FunFam" id="3.80.10.10:FF:000399">
    <property type="entry name" value="F-box/LRR-repeat protein 14"/>
    <property type="match status" value="1"/>
</dbReference>
<dbReference type="Proteomes" id="UP000807159">
    <property type="component" value="Chromosome 6"/>
</dbReference>
<accession>A0A8T2YN19</accession>
<keyword evidence="7" id="KW-0256">Endoplasmic reticulum</keyword>
<dbReference type="Pfam" id="PF23598">
    <property type="entry name" value="LRR_14"/>
    <property type="match status" value="1"/>
</dbReference>
<comment type="caution">
    <text evidence="12">The sequence shown here is derived from an EMBL/GenBank/DDBJ whole genome shotgun (WGS) entry which is preliminary data.</text>
</comment>
<dbReference type="Gene3D" id="3.80.10.10">
    <property type="entry name" value="Ribonuclease Inhibitor"/>
    <property type="match status" value="5"/>
</dbReference>
<dbReference type="Pfam" id="PF13855">
    <property type="entry name" value="LRR_8"/>
    <property type="match status" value="1"/>
</dbReference>
<dbReference type="SUPFAM" id="SSF50911">
    <property type="entry name" value="Mannose 6-phosphate receptor domain"/>
    <property type="match status" value="1"/>
</dbReference>
<dbReference type="GO" id="GO:0030970">
    <property type="term" value="P:retrograde protein transport, ER to cytosol"/>
    <property type="evidence" value="ECO:0007669"/>
    <property type="project" value="TreeGrafter"/>
</dbReference>
<evidence type="ECO:0000256" key="10">
    <source>
        <dbReference type="SAM" id="MobiDB-lite"/>
    </source>
</evidence>
<dbReference type="InterPro" id="IPR032675">
    <property type="entry name" value="LRR_dom_sf"/>
</dbReference>
<evidence type="ECO:0000313" key="13">
    <source>
        <dbReference type="Proteomes" id="UP000807159"/>
    </source>
</evidence>
<evidence type="ECO:0000256" key="9">
    <source>
        <dbReference type="ARBA" id="ARBA00023180"/>
    </source>
</evidence>
<keyword evidence="4" id="KW-0732">Signal</keyword>
<gene>
    <name evidence="12" type="ORF">H0E87_013303</name>
</gene>
<dbReference type="InterPro" id="IPR006553">
    <property type="entry name" value="Leu-rich_rpt_Cys-con_subtyp"/>
</dbReference>
<protein>
    <recommendedName>
        <fullName evidence="3">Protein OS-9 homolog</fullName>
    </recommendedName>
</protein>
<keyword evidence="5" id="KW-0430">Lectin</keyword>
<evidence type="ECO:0000256" key="4">
    <source>
        <dbReference type="ARBA" id="ARBA00022729"/>
    </source>
</evidence>
<evidence type="ECO:0000256" key="7">
    <source>
        <dbReference type="ARBA" id="ARBA00022824"/>
    </source>
</evidence>
<evidence type="ECO:0000313" key="12">
    <source>
        <dbReference type="EMBL" id="KAH8506429.1"/>
    </source>
</evidence>
<dbReference type="GO" id="GO:0005788">
    <property type="term" value="C:endoplasmic reticulum lumen"/>
    <property type="evidence" value="ECO:0007669"/>
    <property type="project" value="TreeGrafter"/>
</dbReference>
<dbReference type="InterPro" id="IPR012913">
    <property type="entry name" value="OS9-like_dom"/>
</dbReference>
<comment type="subcellular location">
    <subcellularLocation>
        <location evidence="1">Endoplasmic reticulum</location>
    </subcellularLocation>
</comment>
<keyword evidence="13" id="KW-1185">Reference proteome</keyword>
<feature type="region of interest" description="Disordered" evidence="10">
    <location>
        <begin position="858"/>
        <end position="884"/>
    </location>
</feature>
<dbReference type="FunFam" id="3.80.10.10:FF:000678">
    <property type="entry name" value="Predicted protein"/>
    <property type="match status" value="1"/>
</dbReference>
<dbReference type="GO" id="GO:0030246">
    <property type="term" value="F:carbohydrate binding"/>
    <property type="evidence" value="ECO:0007669"/>
    <property type="project" value="UniProtKB-KW"/>
</dbReference>
<dbReference type="InterPro" id="IPR009011">
    <property type="entry name" value="Man6P_isomerase_rcpt-bd_dom_sf"/>
</dbReference>
<name>A0A8T2YN19_POPDE</name>
<feature type="compositionally biased region" description="Basic and acidic residues" evidence="10">
    <location>
        <begin position="858"/>
        <end position="868"/>
    </location>
</feature>
<dbReference type="GO" id="GO:0030968">
    <property type="term" value="P:endoplasmic reticulum unfolded protein response"/>
    <property type="evidence" value="ECO:0007669"/>
    <property type="project" value="InterPro"/>
</dbReference>
<dbReference type="EMBL" id="JACEGQ020000006">
    <property type="protein sequence ID" value="KAH8506429.1"/>
    <property type="molecule type" value="Genomic_DNA"/>
</dbReference>
<comment type="similarity">
    <text evidence="2">Belongs to the OS-9 family.</text>
</comment>
<organism evidence="12 13">
    <name type="scientific">Populus deltoides</name>
    <name type="common">Eastern poplar</name>
    <name type="synonym">Eastern cottonwood</name>
    <dbReference type="NCBI Taxonomy" id="3696"/>
    <lineage>
        <taxon>Eukaryota</taxon>
        <taxon>Viridiplantae</taxon>
        <taxon>Streptophyta</taxon>
        <taxon>Embryophyta</taxon>
        <taxon>Tracheophyta</taxon>
        <taxon>Spermatophyta</taxon>
        <taxon>Magnoliopsida</taxon>
        <taxon>eudicotyledons</taxon>
        <taxon>Gunneridae</taxon>
        <taxon>Pentapetalae</taxon>
        <taxon>rosids</taxon>
        <taxon>fabids</taxon>
        <taxon>Malpighiales</taxon>
        <taxon>Salicaceae</taxon>
        <taxon>Saliceae</taxon>
        <taxon>Populus</taxon>
    </lineage>
</organism>
<dbReference type="FunFam" id="2.70.130.10:FF:000021">
    <property type="entry name" value="Protein OS-9 homolog"/>
    <property type="match status" value="1"/>
</dbReference>
<dbReference type="PROSITE" id="PS51914">
    <property type="entry name" value="MRH"/>
    <property type="match status" value="1"/>
</dbReference>
<evidence type="ECO:0000256" key="3">
    <source>
        <dbReference type="ARBA" id="ARBA00018727"/>
    </source>
</evidence>
<dbReference type="SMART" id="SM00367">
    <property type="entry name" value="LRR_CC"/>
    <property type="match status" value="7"/>
</dbReference>
<feature type="domain" description="MRH" evidence="11">
    <location>
        <begin position="705"/>
        <end position="832"/>
    </location>
</feature>
<dbReference type="InterPro" id="IPR055414">
    <property type="entry name" value="LRR_R13L4/SHOC2-like"/>
</dbReference>
<evidence type="ECO:0000259" key="11">
    <source>
        <dbReference type="PROSITE" id="PS51914"/>
    </source>
</evidence>
<keyword evidence="8" id="KW-1015">Disulfide bond</keyword>
<evidence type="ECO:0000256" key="8">
    <source>
        <dbReference type="ARBA" id="ARBA00023157"/>
    </source>
</evidence>
<dbReference type="AlphaFoldDB" id="A0A8T2YN19"/>
<sequence length="884" mass="97503">MGGICSRKRDQQVLEGRVRRGVSGNYSKSSSSKWLGTTFARPNADLQPGCSFPSLLELCIYRIREDISRYKSFSMLPRDLSQQIFNELVISHSLTAACLEAFRDCALQDVLLGEYPGVMDSWMDVISSQGSSLLSVDLSDSDVTDAGLGLLKDCSNLQAIALNYCNNISDHGLKHLSGLTNITSLSLKKSCSVTAEGMRAFSTLLNLENLDMERCSGIHGGLVHLKGLKKLESLNIRCCKCITDMDMKAISGLTNLKELQISNTNVTDVGVSYLRGLQKLIMLNLEGCNITTACLDSISALATIAYLNLNRCHLPDDGCDKFSGLKNLKVLSLAFNDVTDACLVHLKGLKKLESLNLDSCRIGDEGIANLAGLPLKSLELSDTIVGSSGLRHLSGITHLENLNLSFTLVTDGGLRKLSGLTSLRSLNLDARQITDAGLTALTSLTGLTRLDLFGARITDSGTNCLKYFKNLKSLEICGGGLTDAGVKNIKDLVHLTVLNLSQNTNLTDKTLELISGLTELVSLNVSNSLITNEGLHYLKPLKNLRALSLESCKGFELDVILDVAVDLTSRFLTRCYGTAGILALVNTVVHSATYPCRSLVGATVSPDLTTGHHQRGPLKDLRSSREPKYQIEFHSEESPFHPDDDQESMVMPNKNGENYLCFLPKVVKAKSEMPLTQLNVSSLIVETEKRVKLKTPDELLEALKGLCVVRQEGWWSYELCYQKKLRQFHVEDEKEKVVQEFILGVYDEEATAAFNQNLSDISTLKDPRSKDASQRYHAHQYTNGTICDLTNEPRETEVRFVCSEPRAMISSITELSTCKYALTVHSPTLCKHPLFQEERPVLHTINCNLRPKDYKEAKPDKVEADDKQIFMVPDIDSSNHDSDE</sequence>
<dbReference type="InterPro" id="IPR045149">
    <property type="entry name" value="OS-9-like"/>
</dbReference>
<dbReference type="PANTHER" id="PTHR15414">
    <property type="entry name" value="OS-9-RELATED"/>
    <property type="match status" value="1"/>
</dbReference>
<dbReference type="InterPro" id="IPR044865">
    <property type="entry name" value="MRH_dom"/>
</dbReference>
<dbReference type="SUPFAM" id="SSF52047">
    <property type="entry name" value="RNI-like"/>
    <property type="match status" value="2"/>
</dbReference>
<proteinExistence type="inferred from homology"/>
<keyword evidence="9" id="KW-0325">Glycoprotein</keyword>
<dbReference type="PANTHER" id="PTHR15414:SF0">
    <property type="entry name" value="ENDOPLASMIC RETICULUM LECTIN 1"/>
    <property type="match status" value="1"/>
</dbReference>
<keyword evidence="6" id="KW-0677">Repeat</keyword>
<reference evidence="12" key="1">
    <citation type="journal article" date="2021" name="J. Hered.">
        <title>Genome Assembly of Salicaceae Populus deltoides (Eastern Cottonwood) I-69 Based on Nanopore Sequencing and Hi-C Technologies.</title>
        <authorList>
            <person name="Bai S."/>
            <person name="Wu H."/>
            <person name="Zhang J."/>
            <person name="Pan Z."/>
            <person name="Zhao W."/>
            <person name="Li Z."/>
            <person name="Tong C."/>
        </authorList>
    </citation>
    <scope>NUCLEOTIDE SEQUENCE</scope>
    <source>
        <tissue evidence="12">Leaf</tissue>
    </source>
</reference>
<dbReference type="FunFam" id="3.80.10.10:FF:000277">
    <property type="entry name" value="Leucine-rich repeat family protein"/>
    <property type="match status" value="1"/>
</dbReference>
<dbReference type="Gene3D" id="2.70.130.10">
    <property type="entry name" value="Mannose-6-phosphate receptor binding domain"/>
    <property type="match status" value="1"/>
</dbReference>
<evidence type="ECO:0000256" key="1">
    <source>
        <dbReference type="ARBA" id="ARBA00004240"/>
    </source>
</evidence>
<evidence type="ECO:0000256" key="6">
    <source>
        <dbReference type="ARBA" id="ARBA00022737"/>
    </source>
</evidence>
<dbReference type="InterPro" id="IPR001611">
    <property type="entry name" value="Leu-rich_rpt"/>
</dbReference>